<evidence type="ECO:0000256" key="1">
    <source>
        <dbReference type="SAM" id="Phobius"/>
    </source>
</evidence>
<evidence type="ECO:0000313" key="3">
    <source>
        <dbReference type="Proteomes" id="UP000694415"/>
    </source>
</evidence>
<accession>A0A8C6IJR7</accession>
<proteinExistence type="predicted"/>
<sequence length="126" mass="14253">ISASDTPKCRFDRSSFPPVSMWFPALKLPTKWSCCPLSGSCFGLRYGGSLFLPLWVMAGLYLLSPVARFTRESGLLWRPCWILFSLMMSSKDRPILSAMAGVDLVPENLVRKTKKFELNQYIPTKV</sequence>
<keyword evidence="1" id="KW-1133">Transmembrane helix</keyword>
<feature type="transmembrane region" description="Helical" evidence="1">
    <location>
        <begin position="46"/>
        <end position="63"/>
    </location>
</feature>
<protein>
    <submittedName>
        <fullName evidence="2">Uncharacterized protein</fullName>
    </submittedName>
</protein>
<reference evidence="2" key="2">
    <citation type="submission" date="2025-09" db="UniProtKB">
        <authorList>
            <consortium name="Ensembl"/>
        </authorList>
    </citation>
    <scope>IDENTIFICATION</scope>
</reference>
<reference evidence="2" key="1">
    <citation type="submission" date="2025-08" db="UniProtKB">
        <authorList>
            <consortium name="Ensembl"/>
        </authorList>
    </citation>
    <scope>IDENTIFICATION</scope>
</reference>
<dbReference type="AlphaFoldDB" id="A0A8C6IJR7"/>
<name>A0A8C6IJR7_MUSSI</name>
<keyword evidence="3" id="KW-1185">Reference proteome</keyword>
<dbReference type="Proteomes" id="UP000694415">
    <property type="component" value="Unplaced"/>
</dbReference>
<keyword evidence="1" id="KW-0472">Membrane</keyword>
<evidence type="ECO:0000313" key="2">
    <source>
        <dbReference type="Ensembl" id="ENSMSIP00000037904.1"/>
    </source>
</evidence>
<organism evidence="2 3">
    <name type="scientific">Mus spicilegus</name>
    <name type="common">Mound-building mouse</name>
    <dbReference type="NCBI Taxonomy" id="10103"/>
    <lineage>
        <taxon>Eukaryota</taxon>
        <taxon>Metazoa</taxon>
        <taxon>Chordata</taxon>
        <taxon>Craniata</taxon>
        <taxon>Vertebrata</taxon>
        <taxon>Euteleostomi</taxon>
        <taxon>Mammalia</taxon>
        <taxon>Eutheria</taxon>
        <taxon>Euarchontoglires</taxon>
        <taxon>Glires</taxon>
        <taxon>Rodentia</taxon>
        <taxon>Myomorpha</taxon>
        <taxon>Muroidea</taxon>
        <taxon>Muridae</taxon>
        <taxon>Murinae</taxon>
        <taxon>Mus</taxon>
        <taxon>Mus</taxon>
    </lineage>
</organism>
<keyword evidence="1" id="KW-0812">Transmembrane</keyword>
<dbReference type="Ensembl" id="ENSMSIT00000047833.1">
    <property type="protein sequence ID" value="ENSMSIP00000037904.1"/>
    <property type="gene ID" value="ENSMSIG00000031572.1"/>
</dbReference>